<name>A0A016VMV6_9BILA</name>
<protein>
    <submittedName>
        <fullName evidence="1">Uncharacterized protein</fullName>
    </submittedName>
</protein>
<sequence length="121" mass="14370">MGKHTKNRVCREKVWRAVERRLSLRPSWKCRWSANLRSWKTVRTMPVRLIVQRCVMCSSVKRSHEFDSTYCRALPSALLSSFSIDETMQIKKSVCMYVCMYVTNRDRENLSNRDQTSHTYA</sequence>
<dbReference type="AlphaFoldDB" id="A0A016VMV6"/>
<evidence type="ECO:0000313" key="2">
    <source>
        <dbReference type="Proteomes" id="UP000024635"/>
    </source>
</evidence>
<keyword evidence="2" id="KW-1185">Reference proteome</keyword>
<reference evidence="2" key="1">
    <citation type="journal article" date="2015" name="Nat. Genet.">
        <title>The genome and transcriptome of the zoonotic hookworm Ancylostoma ceylanicum identify infection-specific gene families.</title>
        <authorList>
            <person name="Schwarz E.M."/>
            <person name="Hu Y."/>
            <person name="Antoshechkin I."/>
            <person name="Miller M.M."/>
            <person name="Sternberg P.W."/>
            <person name="Aroian R.V."/>
        </authorList>
    </citation>
    <scope>NUCLEOTIDE SEQUENCE</scope>
    <source>
        <strain evidence="2">HY135</strain>
    </source>
</reference>
<dbReference type="Proteomes" id="UP000024635">
    <property type="component" value="Unassembled WGS sequence"/>
</dbReference>
<gene>
    <name evidence="1" type="primary">Acey_s0007.g3402</name>
    <name evidence="1" type="ORF">Y032_0007g3402</name>
</gene>
<accession>A0A016VMV6</accession>
<proteinExistence type="predicted"/>
<evidence type="ECO:0000313" key="1">
    <source>
        <dbReference type="EMBL" id="EYC28755.1"/>
    </source>
</evidence>
<dbReference type="EMBL" id="JARK01001343">
    <property type="protein sequence ID" value="EYC28755.1"/>
    <property type="molecule type" value="Genomic_DNA"/>
</dbReference>
<comment type="caution">
    <text evidence="1">The sequence shown here is derived from an EMBL/GenBank/DDBJ whole genome shotgun (WGS) entry which is preliminary data.</text>
</comment>
<organism evidence="1 2">
    <name type="scientific">Ancylostoma ceylanicum</name>
    <dbReference type="NCBI Taxonomy" id="53326"/>
    <lineage>
        <taxon>Eukaryota</taxon>
        <taxon>Metazoa</taxon>
        <taxon>Ecdysozoa</taxon>
        <taxon>Nematoda</taxon>
        <taxon>Chromadorea</taxon>
        <taxon>Rhabditida</taxon>
        <taxon>Rhabditina</taxon>
        <taxon>Rhabditomorpha</taxon>
        <taxon>Strongyloidea</taxon>
        <taxon>Ancylostomatidae</taxon>
        <taxon>Ancylostomatinae</taxon>
        <taxon>Ancylostoma</taxon>
    </lineage>
</organism>